<gene>
    <name evidence="12" type="ORF">JCGZ_15132</name>
</gene>
<evidence type="ECO:0000313" key="12">
    <source>
        <dbReference type="EMBL" id="KDP45267.1"/>
    </source>
</evidence>
<evidence type="ECO:0000256" key="10">
    <source>
        <dbReference type="SAM" id="MobiDB-lite"/>
    </source>
</evidence>
<dbReference type="InterPro" id="IPR011009">
    <property type="entry name" value="Kinase-like_dom_sf"/>
</dbReference>
<dbReference type="GO" id="GO:0005524">
    <property type="term" value="F:ATP binding"/>
    <property type="evidence" value="ECO:0007669"/>
    <property type="project" value="UniProtKB-KW"/>
</dbReference>
<keyword evidence="7" id="KW-0067">ATP-binding</keyword>
<protein>
    <recommendedName>
        <fullName evidence="2">non-specific serine/threonine protein kinase</fullName>
        <ecNumber evidence="2">2.7.11.1</ecNumber>
    </recommendedName>
</protein>
<evidence type="ECO:0000256" key="8">
    <source>
        <dbReference type="ARBA" id="ARBA00047899"/>
    </source>
</evidence>
<evidence type="ECO:0000256" key="6">
    <source>
        <dbReference type="ARBA" id="ARBA00022777"/>
    </source>
</evidence>
<organism evidence="12 13">
    <name type="scientific">Jatropha curcas</name>
    <name type="common">Barbados nut</name>
    <dbReference type="NCBI Taxonomy" id="180498"/>
    <lineage>
        <taxon>Eukaryota</taxon>
        <taxon>Viridiplantae</taxon>
        <taxon>Streptophyta</taxon>
        <taxon>Embryophyta</taxon>
        <taxon>Tracheophyta</taxon>
        <taxon>Spermatophyta</taxon>
        <taxon>Magnoliopsida</taxon>
        <taxon>eudicotyledons</taxon>
        <taxon>Gunneridae</taxon>
        <taxon>Pentapetalae</taxon>
        <taxon>rosids</taxon>
        <taxon>fabids</taxon>
        <taxon>Malpighiales</taxon>
        <taxon>Euphorbiaceae</taxon>
        <taxon>Crotonoideae</taxon>
        <taxon>Jatropheae</taxon>
        <taxon>Jatropha</taxon>
    </lineage>
</organism>
<feature type="region of interest" description="Disordered" evidence="10">
    <location>
        <begin position="211"/>
        <end position="238"/>
    </location>
</feature>
<name>A0A067LA62_JATCU</name>
<dbReference type="KEGG" id="jcu:105644383"/>
<dbReference type="PANTHER" id="PTHR45637">
    <property type="entry name" value="FLIPPASE KINASE 1-RELATED"/>
    <property type="match status" value="1"/>
</dbReference>
<comment type="catalytic activity">
    <reaction evidence="9">
        <text>L-seryl-[protein] + ATP = O-phospho-L-seryl-[protein] + ADP + H(+)</text>
        <dbReference type="Rhea" id="RHEA:17989"/>
        <dbReference type="Rhea" id="RHEA-COMP:9863"/>
        <dbReference type="Rhea" id="RHEA-COMP:11604"/>
        <dbReference type="ChEBI" id="CHEBI:15378"/>
        <dbReference type="ChEBI" id="CHEBI:29999"/>
        <dbReference type="ChEBI" id="CHEBI:30616"/>
        <dbReference type="ChEBI" id="CHEBI:83421"/>
        <dbReference type="ChEBI" id="CHEBI:456216"/>
        <dbReference type="EC" id="2.7.11.1"/>
    </reaction>
</comment>
<evidence type="ECO:0000259" key="11">
    <source>
        <dbReference type="PROSITE" id="PS50011"/>
    </source>
</evidence>
<reference evidence="12 13" key="1">
    <citation type="journal article" date="2014" name="PLoS ONE">
        <title>Global Analysis of Gene Expression Profiles in Physic Nut (Jatropha curcas L.) Seedlings Exposed to Salt Stress.</title>
        <authorList>
            <person name="Zhang L."/>
            <person name="Zhang C."/>
            <person name="Wu P."/>
            <person name="Chen Y."/>
            <person name="Li M."/>
            <person name="Jiang H."/>
            <person name="Wu G."/>
        </authorList>
    </citation>
    <scope>NUCLEOTIDE SEQUENCE [LARGE SCALE GENOMIC DNA]</scope>
    <source>
        <strain evidence="13">cv. GZQX0401</strain>
        <tissue evidence="12">Young leaves</tissue>
    </source>
</reference>
<dbReference type="EC" id="2.7.11.1" evidence="2"/>
<keyword evidence="4" id="KW-0808">Transferase</keyword>
<feature type="domain" description="Protein kinase" evidence="11">
    <location>
        <begin position="20"/>
        <end position="334"/>
    </location>
</feature>
<dbReference type="Proteomes" id="UP000027138">
    <property type="component" value="Unassembled WGS sequence"/>
</dbReference>
<sequence>MNNHDQENNIIVPILNLDALNVITPLGRGAKGVVFLVKEEQSRDLCALKVILRDLVEKKSDKEVVSDGSEYKRICFEREVLSQFKHPLFPRLRGILCTDKIVGYAIDFCPGRDLNQLRKQQSERMFSVDTIRFYAAEMVLALEYLHNLGIAYRDLKPENILIQENGHIMLVDFDLSTKLSPKSNIKSPNSKSVPKAGKKRLSPFHRCCNSGISPDELSESNPRPVSPESDATATTGKSNSFVGTEEYVAPEVIQGYGHDLAVDWWSLGIVLYEMLYGVTPFKGCNRKETFYRILTKSPDLVGEATPLRDLIGKLLVKDPKERIKIDEIKGHDFFKGIDWDMVLEVERPPYIPLGTYEYWANEGKQGIMKIDVESFVQKIFEKGEVEKQKVDDDSKSKNEINNDTRQEETVIKCQEVWVTGLSNHPHQNNNFLVF</sequence>
<evidence type="ECO:0000256" key="9">
    <source>
        <dbReference type="ARBA" id="ARBA00048679"/>
    </source>
</evidence>
<evidence type="ECO:0000256" key="1">
    <source>
        <dbReference type="ARBA" id="ARBA00009903"/>
    </source>
</evidence>
<evidence type="ECO:0000256" key="4">
    <source>
        <dbReference type="ARBA" id="ARBA00022679"/>
    </source>
</evidence>
<comment type="catalytic activity">
    <reaction evidence="8">
        <text>L-threonyl-[protein] + ATP = O-phospho-L-threonyl-[protein] + ADP + H(+)</text>
        <dbReference type="Rhea" id="RHEA:46608"/>
        <dbReference type="Rhea" id="RHEA-COMP:11060"/>
        <dbReference type="Rhea" id="RHEA-COMP:11605"/>
        <dbReference type="ChEBI" id="CHEBI:15378"/>
        <dbReference type="ChEBI" id="CHEBI:30013"/>
        <dbReference type="ChEBI" id="CHEBI:30616"/>
        <dbReference type="ChEBI" id="CHEBI:61977"/>
        <dbReference type="ChEBI" id="CHEBI:456216"/>
        <dbReference type="EC" id="2.7.11.1"/>
    </reaction>
</comment>
<dbReference type="GO" id="GO:0004674">
    <property type="term" value="F:protein serine/threonine kinase activity"/>
    <property type="evidence" value="ECO:0007669"/>
    <property type="project" value="UniProtKB-KW"/>
</dbReference>
<dbReference type="Pfam" id="PF00069">
    <property type="entry name" value="Pkinase"/>
    <property type="match status" value="2"/>
</dbReference>
<keyword evidence="5" id="KW-0547">Nucleotide-binding</keyword>
<evidence type="ECO:0000256" key="5">
    <source>
        <dbReference type="ARBA" id="ARBA00022741"/>
    </source>
</evidence>
<keyword evidence="13" id="KW-1185">Reference proteome</keyword>
<dbReference type="STRING" id="180498.A0A067LA62"/>
<proteinExistence type="inferred from homology"/>
<dbReference type="FunFam" id="1.10.510.10:FF:000312">
    <property type="entry name" value="Serine/threonine-protein kinase OXI1"/>
    <property type="match status" value="1"/>
</dbReference>
<dbReference type="InterPro" id="IPR000719">
    <property type="entry name" value="Prot_kinase_dom"/>
</dbReference>
<feature type="compositionally biased region" description="Polar residues" evidence="10">
    <location>
        <begin position="219"/>
        <end position="238"/>
    </location>
</feature>
<dbReference type="FunFam" id="1.10.510.10:FF:000294">
    <property type="entry name" value="Serine/threonine-protein kinase OXI1"/>
    <property type="match status" value="1"/>
</dbReference>
<dbReference type="PROSITE" id="PS00108">
    <property type="entry name" value="PROTEIN_KINASE_ST"/>
    <property type="match status" value="1"/>
</dbReference>
<evidence type="ECO:0000313" key="13">
    <source>
        <dbReference type="Proteomes" id="UP000027138"/>
    </source>
</evidence>
<comment type="similarity">
    <text evidence="1">Belongs to the protein kinase superfamily. AGC Ser/Thr protein kinase family.</text>
</comment>
<evidence type="ECO:0000256" key="3">
    <source>
        <dbReference type="ARBA" id="ARBA00022527"/>
    </source>
</evidence>
<accession>A0A067LA62</accession>
<dbReference type="Gene3D" id="1.10.510.10">
    <property type="entry name" value="Transferase(Phosphotransferase) domain 1"/>
    <property type="match status" value="2"/>
</dbReference>
<dbReference type="InterPro" id="IPR008271">
    <property type="entry name" value="Ser/Thr_kinase_AS"/>
</dbReference>
<dbReference type="OrthoDB" id="432483at2759"/>
<keyword evidence="6" id="KW-0418">Kinase</keyword>
<dbReference type="PROSITE" id="PS50011">
    <property type="entry name" value="PROTEIN_KINASE_DOM"/>
    <property type="match status" value="1"/>
</dbReference>
<dbReference type="SMART" id="SM00220">
    <property type="entry name" value="S_TKc"/>
    <property type="match status" value="1"/>
</dbReference>
<dbReference type="EMBL" id="KK914233">
    <property type="protein sequence ID" value="KDP45267.1"/>
    <property type="molecule type" value="Genomic_DNA"/>
</dbReference>
<dbReference type="SUPFAM" id="SSF56112">
    <property type="entry name" value="Protein kinase-like (PK-like)"/>
    <property type="match status" value="1"/>
</dbReference>
<dbReference type="Gene3D" id="3.30.200.20">
    <property type="entry name" value="Phosphorylase Kinase, domain 1"/>
    <property type="match status" value="1"/>
</dbReference>
<evidence type="ECO:0000256" key="2">
    <source>
        <dbReference type="ARBA" id="ARBA00012513"/>
    </source>
</evidence>
<keyword evidence="3" id="KW-0723">Serine/threonine-protein kinase</keyword>
<evidence type="ECO:0000256" key="7">
    <source>
        <dbReference type="ARBA" id="ARBA00022840"/>
    </source>
</evidence>
<dbReference type="AlphaFoldDB" id="A0A067LA62"/>